<dbReference type="Gene3D" id="1.10.287.70">
    <property type="match status" value="2"/>
</dbReference>
<feature type="transmembrane region" description="Helical" evidence="9">
    <location>
        <begin position="480"/>
        <end position="502"/>
    </location>
</feature>
<keyword evidence="2" id="KW-0813">Transport</keyword>
<keyword evidence="5" id="KW-0406">Ion transport</keyword>
<dbReference type="InterPro" id="IPR000595">
    <property type="entry name" value="cNMP-bd_dom"/>
</dbReference>
<organism evidence="11 12">
    <name type="scientific">Chilo suppressalis</name>
    <name type="common">Asiatic rice borer moth</name>
    <dbReference type="NCBI Taxonomy" id="168631"/>
    <lineage>
        <taxon>Eukaryota</taxon>
        <taxon>Metazoa</taxon>
        <taxon>Ecdysozoa</taxon>
        <taxon>Arthropoda</taxon>
        <taxon>Hexapoda</taxon>
        <taxon>Insecta</taxon>
        <taxon>Pterygota</taxon>
        <taxon>Neoptera</taxon>
        <taxon>Endopterygota</taxon>
        <taxon>Lepidoptera</taxon>
        <taxon>Glossata</taxon>
        <taxon>Ditrysia</taxon>
        <taxon>Pyraloidea</taxon>
        <taxon>Crambidae</taxon>
        <taxon>Crambinae</taxon>
        <taxon>Chilo</taxon>
    </lineage>
</organism>
<evidence type="ECO:0000256" key="2">
    <source>
        <dbReference type="ARBA" id="ARBA00022448"/>
    </source>
</evidence>
<feature type="domain" description="Cyclic nucleotide-binding" evidence="10">
    <location>
        <begin position="73"/>
        <end position="134"/>
    </location>
</feature>
<dbReference type="Gene3D" id="1.10.287.630">
    <property type="entry name" value="Helix hairpin bin"/>
    <property type="match status" value="1"/>
</dbReference>
<feature type="compositionally biased region" description="Polar residues" evidence="8">
    <location>
        <begin position="1485"/>
        <end position="1495"/>
    </location>
</feature>
<dbReference type="SUPFAM" id="SSF81324">
    <property type="entry name" value="Voltage-gated potassium channels"/>
    <property type="match status" value="2"/>
</dbReference>
<keyword evidence="12" id="KW-1185">Reference proteome</keyword>
<feature type="domain" description="Cyclic nucleotide-binding" evidence="10">
    <location>
        <begin position="1060"/>
        <end position="1177"/>
    </location>
</feature>
<evidence type="ECO:0000256" key="3">
    <source>
        <dbReference type="ARBA" id="ARBA00022692"/>
    </source>
</evidence>
<feature type="compositionally biased region" description="Basic and acidic residues" evidence="8">
    <location>
        <begin position="1178"/>
        <end position="1187"/>
    </location>
</feature>
<feature type="compositionally biased region" description="Polar residues" evidence="8">
    <location>
        <begin position="1189"/>
        <end position="1205"/>
    </location>
</feature>
<dbReference type="SMART" id="SM00100">
    <property type="entry name" value="cNMP"/>
    <property type="match status" value="2"/>
</dbReference>
<keyword evidence="7" id="KW-0407">Ion channel</keyword>
<gene>
    <name evidence="11" type="ORF">CHILSU_LOCUS7908</name>
</gene>
<dbReference type="EMBL" id="OU963896">
    <property type="protein sequence ID" value="CAH0404565.1"/>
    <property type="molecule type" value="Genomic_DNA"/>
</dbReference>
<dbReference type="PANTHER" id="PTHR45638">
    <property type="entry name" value="CYCLIC NUCLEOTIDE-GATED CATION CHANNEL SUBUNIT A"/>
    <property type="match status" value="1"/>
</dbReference>
<dbReference type="InterPro" id="IPR005821">
    <property type="entry name" value="Ion_trans_dom"/>
</dbReference>
<dbReference type="Proteomes" id="UP001153292">
    <property type="component" value="Chromosome 3"/>
</dbReference>
<dbReference type="InterPro" id="IPR050866">
    <property type="entry name" value="CNG_cation_channel"/>
</dbReference>
<dbReference type="PROSITE" id="PS50042">
    <property type="entry name" value="CNMP_BINDING_3"/>
    <property type="match status" value="3"/>
</dbReference>
<feature type="region of interest" description="Disordered" evidence="8">
    <location>
        <begin position="1178"/>
        <end position="1205"/>
    </location>
</feature>
<evidence type="ECO:0000256" key="8">
    <source>
        <dbReference type="SAM" id="MobiDB-lite"/>
    </source>
</evidence>
<dbReference type="Gene3D" id="2.60.120.10">
    <property type="entry name" value="Jelly Rolls"/>
    <property type="match status" value="3"/>
</dbReference>
<feature type="transmembrane region" description="Helical" evidence="9">
    <location>
        <begin position="776"/>
        <end position="797"/>
    </location>
</feature>
<keyword evidence="7" id="KW-1071">Ligand-gated ion channel</keyword>
<keyword evidence="3 9" id="KW-0812">Transmembrane</keyword>
<evidence type="ECO:0000256" key="4">
    <source>
        <dbReference type="ARBA" id="ARBA00022989"/>
    </source>
</evidence>
<dbReference type="Pfam" id="PF00520">
    <property type="entry name" value="Ion_trans"/>
    <property type="match status" value="1"/>
</dbReference>
<accession>A0ABN8BDF8</accession>
<dbReference type="PANTHER" id="PTHR45638:SF11">
    <property type="entry name" value="CYCLIC NUCLEOTIDE-GATED CATION CHANNEL SUBUNIT A"/>
    <property type="match status" value="1"/>
</dbReference>
<feature type="transmembrane region" description="Helical" evidence="9">
    <location>
        <begin position="395"/>
        <end position="419"/>
    </location>
</feature>
<keyword evidence="6 9" id="KW-0472">Membrane</keyword>
<proteinExistence type="predicted"/>
<sequence length="1512" mass="174128">MLHLWWVGVKQAFSQPDGNGWMEDKWNALPAHVFPPTYNLESFKRAVNKQHAGRQGEDGWCGSYLPTYPKEVLFYNGGLQILDPDTKRVVGTLRVKNHFGVIECLLRLPAYYTVRAATHVQVFSISKKVLSRAMDLPQIKDAIEFAKERPEYSRLLLSRESFQSYEPLAPAPNTERFLLPRKYERDYDFRQPFKRLGFFSILRYIFPRFTIRPDGAYLMRYEWFRGACALLGAAVFPSYTYLELQWPALYFVALLLDLAAYFDMSVSRIPSYKFLKLQWAALYLVAVLLDLAAYFVILQRMLVGYFNAEGALVFHPASTTAHYLKGAFFVDLLACLPLENLESPLLESAQDNHRTKSRQFLMLNRLLQLYRLRSAMLCLDEYIERRDILLVIKAIPLYIVILNTMTSLMVLASVCFYVADSGESTIAPFHDKGGSWIYLFGDTFRFNLTESPWNLHLATYFWVVYATTTTGYGCFQPSNLYIITVLFVGMVLSSMMTTYLSVRIISVRAKVNKQLAAYQEHIKDIVVFMEREHLPKNLQKEVLDYYEYNWEKTGGIDYTSVLKLCDQITLRTDAILHIYGRTFEKCPFLAECDVSLLRIIGRAVRSTYFLRDMMLVDIDDVIADLYFVDEGVLAVKDSTSSSSTIAVLTKGSVFGNLDNLPTVRCSSAITAQSMVHVLHIDAVTFHQIISDFPQVAKDMETFRSEEQSFIMGRVEDISISRKEHAMSTMMLFLNNKRLSQFFYKDKYIQTYLMVISLACVYADVYNAGFQHNTTSFVAFLYALDVCFYLKILMYYSLPYLANSVHTKKALIPIKQSYMKNELKYDIVSCFPTELMCFAFQNHRWMVFSWLRLNRLFRIVTAYRCLSRHRERIIVNLMLSTVLTVLIWFTLIIHTMVCMWYFIGVLQDMAEPNSSWMHKNDGGSWCHNMYICSMYFVLTTFTQNGVGDIMPKNQPEVIFVSVMQIVAMLLYMIFVGEFSNMIQFSLYRCFSFYSKYLELQEFLKNNRVSKNLVSMVNEYSLHLWRESRGMQVPCFLQAAPQALRLRIMSATYMHHLTQNPVFKECEPAFLRQLVGCLQLYTYDEGLYVVRKTEITDSMYMIHNGRVQEITSSPQEDIVYKSSEYFGLEQGLFYDTPFPNSYRTVIKSQVLTLKLGDWAYLLKHFPKTKNSIYKHFNRYDDSSNDKPETETAYNNFNGNSRFDSLNNPSDKFTQPEDTTDIPTKPILPESISDKRDVLNPVIADIPALHSNAATSSFHRSSKGELENITSLVDSATHVGETNEIDLRTPDKANVGPTEDKQEFLPHKIEQVMNNNNTQEFISESNQSPSSLPTTSRGPRDVEEAIAISSTLIKKIETKAKELFDYKKDSKTYVTDDESISKDNLLIEKDEEATTALLKEFSEKTNSTINLKDETNKNEFLKDIDISDANSVETLDLEALEQKSILTIEVSLKDNMLAIVANDEAKQIREEVSTQAPKLKEFRKKANQSKSHTESNLSIRDADGETESAKPDEEA</sequence>
<evidence type="ECO:0000256" key="6">
    <source>
        <dbReference type="ARBA" id="ARBA00023136"/>
    </source>
</evidence>
<comment type="subcellular location">
    <subcellularLocation>
        <location evidence="1">Membrane</location>
        <topology evidence="1">Multi-pass membrane protein</topology>
    </subcellularLocation>
</comment>
<feature type="transmembrane region" description="Helical" evidence="9">
    <location>
        <begin position="956"/>
        <end position="977"/>
    </location>
</feature>
<evidence type="ECO:0000256" key="7">
    <source>
        <dbReference type="ARBA" id="ARBA00023286"/>
    </source>
</evidence>
<evidence type="ECO:0000256" key="1">
    <source>
        <dbReference type="ARBA" id="ARBA00004141"/>
    </source>
</evidence>
<protein>
    <recommendedName>
        <fullName evidence="10">Cyclic nucleotide-binding domain-containing protein</fullName>
    </recommendedName>
</protein>
<reference evidence="11" key="1">
    <citation type="submission" date="2021-12" db="EMBL/GenBank/DDBJ databases">
        <authorList>
            <person name="King R."/>
        </authorList>
    </citation>
    <scope>NUCLEOTIDE SEQUENCE</scope>
</reference>
<feature type="compositionally biased region" description="Basic and acidic residues" evidence="8">
    <location>
        <begin position="1497"/>
        <end position="1512"/>
    </location>
</feature>
<evidence type="ECO:0000256" key="5">
    <source>
        <dbReference type="ARBA" id="ARBA00023065"/>
    </source>
</evidence>
<evidence type="ECO:0000313" key="11">
    <source>
        <dbReference type="EMBL" id="CAH0404565.1"/>
    </source>
</evidence>
<dbReference type="Pfam" id="PF00027">
    <property type="entry name" value="cNMP_binding"/>
    <property type="match status" value="1"/>
</dbReference>
<feature type="domain" description="Cyclic nucleotide-binding" evidence="10">
    <location>
        <begin position="588"/>
        <end position="689"/>
    </location>
</feature>
<feature type="transmembrane region" description="Helical" evidence="9">
    <location>
        <begin position="872"/>
        <end position="902"/>
    </location>
</feature>
<dbReference type="InterPro" id="IPR014710">
    <property type="entry name" value="RmlC-like_jellyroll"/>
</dbReference>
<dbReference type="InterPro" id="IPR018490">
    <property type="entry name" value="cNMP-bd_dom_sf"/>
</dbReference>
<evidence type="ECO:0000259" key="10">
    <source>
        <dbReference type="PROSITE" id="PS50042"/>
    </source>
</evidence>
<evidence type="ECO:0000256" key="9">
    <source>
        <dbReference type="SAM" id="Phobius"/>
    </source>
</evidence>
<feature type="transmembrane region" description="Helical" evidence="9">
    <location>
        <begin position="279"/>
        <end position="297"/>
    </location>
</feature>
<name>A0ABN8BDF8_CHISP</name>
<keyword evidence="4 9" id="KW-1133">Transmembrane helix</keyword>
<evidence type="ECO:0000313" key="12">
    <source>
        <dbReference type="Proteomes" id="UP001153292"/>
    </source>
</evidence>
<feature type="transmembrane region" description="Helical" evidence="9">
    <location>
        <begin position="747"/>
        <end position="764"/>
    </location>
</feature>
<dbReference type="SUPFAM" id="SSF51206">
    <property type="entry name" value="cAMP-binding domain-like"/>
    <property type="match status" value="3"/>
</dbReference>
<dbReference type="CDD" id="cd00038">
    <property type="entry name" value="CAP_ED"/>
    <property type="match status" value="2"/>
</dbReference>
<feature type="region of interest" description="Disordered" evidence="8">
    <location>
        <begin position="1468"/>
        <end position="1512"/>
    </location>
</feature>